<dbReference type="InterPro" id="IPR050683">
    <property type="entry name" value="Bact_Polysacc_Export_ATP-bd"/>
</dbReference>
<sequence>MGEEVVIKLKNVSKCFKRYARPVDRLKEILLPGKTYAQEFWALRDVSFEVMKGETMGIIGRNGAGKSTLLQMICGTLTATSGEVQVNGRVAALLELGAGFNPEFTGRENVYMNGAIMGLSKQNVDERFDRVATFADIGDFIDQPVKTYSSGMYIRLAFASAIHVDPDILIVDEALSVGDMFFQAKCMARMKQMMDTGVTVLFVSHDSGSVKSLCRQAILLNHGQLVSWGPSDQVVENYFSMKVESEQSVIKSDQQNKDLIKQKKIIKLDDGLLDKQSFFVENTAFQKRASFQRIQNGKANFVNIQLLNDRGEEVSLVDYEEDVTLRMSIEIYEDIEELAFGYHIRDKNGTDIVYSDSVIEEKNLYDVKQGERYIIDWQFRASLIQGMYNIACVLSIPIVIQIGKVDFCDFIPLAVQFSMTPRKDSSLYGIVHWDNLVKIQNYQQQK</sequence>
<dbReference type="InterPro" id="IPR003593">
    <property type="entry name" value="AAA+_ATPase"/>
</dbReference>
<dbReference type="Pfam" id="PF00005">
    <property type="entry name" value="ABC_tran"/>
    <property type="match status" value="1"/>
</dbReference>
<evidence type="ECO:0000256" key="3">
    <source>
        <dbReference type="ARBA" id="ARBA00022741"/>
    </source>
</evidence>
<feature type="domain" description="ABC transporter" evidence="5">
    <location>
        <begin position="7"/>
        <end position="247"/>
    </location>
</feature>
<keyword evidence="7" id="KW-1185">Reference proteome</keyword>
<dbReference type="EMBL" id="JAOWRF010000355">
    <property type="protein sequence ID" value="MCV3216730.1"/>
    <property type="molecule type" value="Genomic_DNA"/>
</dbReference>
<dbReference type="CDD" id="cd10147">
    <property type="entry name" value="Wzt_C-like"/>
    <property type="match status" value="1"/>
</dbReference>
<reference evidence="6 7" key="1">
    <citation type="submission" date="2022-10" db="EMBL/GenBank/DDBJ databases">
        <title>Identification of biosynthetic pathway for the production of the potent trypsin inhibitor radiosumin.</title>
        <authorList>
            <person name="Fewer D.P."/>
            <person name="Delbaje E."/>
            <person name="Ouyang X."/>
            <person name="Agostino P.D."/>
            <person name="Wahlsten M."/>
            <person name="Jokela J."/>
            <person name="Permi P."/>
            <person name="Haapaniemi E."/>
            <person name="Koistinen H."/>
        </authorList>
    </citation>
    <scope>NUCLEOTIDE SEQUENCE [LARGE SCALE GENOMIC DNA]</scope>
    <source>
        <strain evidence="6 7">NIES-515</strain>
    </source>
</reference>
<evidence type="ECO:0000256" key="2">
    <source>
        <dbReference type="ARBA" id="ARBA00022448"/>
    </source>
</evidence>
<dbReference type="Pfam" id="PF14524">
    <property type="entry name" value="Wzt_C"/>
    <property type="match status" value="1"/>
</dbReference>
<gene>
    <name evidence="6" type="ORF">OGM63_25040</name>
</gene>
<organism evidence="6 7">
    <name type="scientific">Plectonema radiosum NIES-515</name>
    <dbReference type="NCBI Taxonomy" id="2986073"/>
    <lineage>
        <taxon>Bacteria</taxon>
        <taxon>Bacillati</taxon>
        <taxon>Cyanobacteriota</taxon>
        <taxon>Cyanophyceae</taxon>
        <taxon>Oscillatoriophycideae</taxon>
        <taxon>Oscillatoriales</taxon>
        <taxon>Microcoleaceae</taxon>
        <taxon>Plectonema</taxon>
    </lineage>
</organism>
<dbReference type="Gene3D" id="2.70.50.60">
    <property type="entry name" value="abc- transporter (atp binding component) like domain"/>
    <property type="match status" value="1"/>
</dbReference>
<dbReference type="InterPro" id="IPR015860">
    <property type="entry name" value="ABC_transpr_TagH-like"/>
</dbReference>
<dbReference type="GO" id="GO:0005524">
    <property type="term" value="F:ATP binding"/>
    <property type="evidence" value="ECO:0007669"/>
    <property type="project" value="UniProtKB-KW"/>
</dbReference>
<comment type="caution">
    <text evidence="6">The sequence shown here is derived from an EMBL/GenBank/DDBJ whole genome shotgun (WGS) entry which is preliminary data.</text>
</comment>
<protein>
    <submittedName>
        <fullName evidence="6">ABC transporter ATP-binding protein</fullName>
    </submittedName>
</protein>
<dbReference type="InterPro" id="IPR029439">
    <property type="entry name" value="Wzt_C"/>
</dbReference>
<dbReference type="Gene3D" id="3.40.50.300">
    <property type="entry name" value="P-loop containing nucleotide triphosphate hydrolases"/>
    <property type="match status" value="1"/>
</dbReference>
<comment type="similarity">
    <text evidence="1">Belongs to the ABC transporter superfamily.</text>
</comment>
<dbReference type="PANTHER" id="PTHR46743:SF2">
    <property type="entry name" value="TEICHOIC ACIDS EXPORT ATP-BINDING PROTEIN TAGH"/>
    <property type="match status" value="1"/>
</dbReference>
<evidence type="ECO:0000313" key="6">
    <source>
        <dbReference type="EMBL" id="MCV3216730.1"/>
    </source>
</evidence>
<evidence type="ECO:0000256" key="4">
    <source>
        <dbReference type="ARBA" id="ARBA00022840"/>
    </source>
</evidence>
<dbReference type="SUPFAM" id="SSF52540">
    <property type="entry name" value="P-loop containing nucleoside triphosphate hydrolases"/>
    <property type="match status" value="1"/>
</dbReference>
<dbReference type="Proteomes" id="UP001526143">
    <property type="component" value="Unassembled WGS sequence"/>
</dbReference>
<name>A0ABT3B696_9CYAN</name>
<evidence type="ECO:0000313" key="7">
    <source>
        <dbReference type="Proteomes" id="UP001526143"/>
    </source>
</evidence>
<accession>A0ABT3B696</accession>
<proteinExistence type="inferred from homology"/>
<evidence type="ECO:0000259" key="5">
    <source>
        <dbReference type="PROSITE" id="PS50893"/>
    </source>
</evidence>
<keyword evidence="2" id="KW-0813">Transport</keyword>
<dbReference type="PANTHER" id="PTHR46743">
    <property type="entry name" value="TEICHOIC ACIDS EXPORT ATP-BINDING PROTEIN TAGH"/>
    <property type="match status" value="1"/>
</dbReference>
<dbReference type="PROSITE" id="PS50893">
    <property type="entry name" value="ABC_TRANSPORTER_2"/>
    <property type="match status" value="1"/>
</dbReference>
<evidence type="ECO:0000256" key="1">
    <source>
        <dbReference type="ARBA" id="ARBA00005417"/>
    </source>
</evidence>
<keyword evidence="3" id="KW-0547">Nucleotide-binding</keyword>
<keyword evidence="4 6" id="KW-0067">ATP-binding</keyword>
<dbReference type="SMART" id="SM00382">
    <property type="entry name" value="AAA"/>
    <property type="match status" value="1"/>
</dbReference>
<dbReference type="InterPro" id="IPR003439">
    <property type="entry name" value="ABC_transporter-like_ATP-bd"/>
</dbReference>
<dbReference type="InterPro" id="IPR027417">
    <property type="entry name" value="P-loop_NTPase"/>
</dbReference>
<dbReference type="CDD" id="cd03220">
    <property type="entry name" value="ABC_KpsT_Wzt"/>
    <property type="match status" value="1"/>
</dbReference>